<comment type="caution">
    <text evidence="3">The sequence shown here is derived from an EMBL/GenBank/DDBJ whole genome shotgun (WGS) entry which is preliminary data.</text>
</comment>
<feature type="compositionally biased region" description="Polar residues" evidence="1">
    <location>
        <begin position="1"/>
        <end position="11"/>
    </location>
</feature>
<evidence type="ECO:0000313" key="3">
    <source>
        <dbReference type="EMBL" id="DAD24366.1"/>
    </source>
</evidence>
<dbReference type="Proteomes" id="UP000607653">
    <property type="component" value="Unassembled WGS sequence"/>
</dbReference>
<name>A0A822XZE1_NELNU</name>
<evidence type="ECO:0000256" key="2">
    <source>
        <dbReference type="SAM" id="Phobius"/>
    </source>
</evidence>
<evidence type="ECO:0000256" key="1">
    <source>
        <dbReference type="SAM" id="MobiDB-lite"/>
    </source>
</evidence>
<reference evidence="3 4" key="1">
    <citation type="journal article" date="2020" name="Mol. Biol. Evol.">
        <title>Distinct Expression and Methylation Patterns for Genes with Different Fates following a Single Whole-Genome Duplication in Flowering Plants.</title>
        <authorList>
            <person name="Shi T."/>
            <person name="Rahmani R.S."/>
            <person name="Gugger P.F."/>
            <person name="Wang M."/>
            <person name="Li H."/>
            <person name="Zhang Y."/>
            <person name="Li Z."/>
            <person name="Wang Q."/>
            <person name="Van de Peer Y."/>
            <person name="Marchal K."/>
            <person name="Chen J."/>
        </authorList>
    </citation>
    <scope>NUCLEOTIDE SEQUENCE [LARGE SCALE GENOMIC DNA]</scope>
    <source>
        <tissue evidence="3">Leaf</tissue>
    </source>
</reference>
<sequence>MPSRLNSVSLTNKKENGKRNDFMSSKEITEALGRGRRSELVNVEKGQEKLTSNMVGFVDKCSRAIATILHSVTILRKSPHHYSYMIVVAIVTFLLLDVITLQKASW</sequence>
<keyword evidence="2" id="KW-1133">Transmembrane helix</keyword>
<proteinExistence type="predicted"/>
<keyword evidence="2" id="KW-0472">Membrane</keyword>
<feature type="region of interest" description="Disordered" evidence="1">
    <location>
        <begin position="1"/>
        <end position="25"/>
    </location>
</feature>
<keyword evidence="4" id="KW-1185">Reference proteome</keyword>
<organism evidence="3 4">
    <name type="scientific">Nelumbo nucifera</name>
    <name type="common">Sacred lotus</name>
    <dbReference type="NCBI Taxonomy" id="4432"/>
    <lineage>
        <taxon>Eukaryota</taxon>
        <taxon>Viridiplantae</taxon>
        <taxon>Streptophyta</taxon>
        <taxon>Embryophyta</taxon>
        <taxon>Tracheophyta</taxon>
        <taxon>Spermatophyta</taxon>
        <taxon>Magnoliopsida</taxon>
        <taxon>Proteales</taxon>
        <taxon>Nelumbonaceae</taxon>
        <taxon>Nelumbo</taxon>
    </lineage>
</organism>
<gene>
    <name evidence="3" type="ORF">HUJ06_025830</name>
</gene>
<protein>
    <submittedName>
        <fullName evidence="3">Uncharacterized protein</fullName>
    </submittedName>
</protein>
<evidence type="ECO:0000313" key="4">
    <source>
        <dbReference type="Proteomes" id="UP000607653"/>
    </source>
</evidence>
<keyword evidence="2" id="KW-0812">Transmembrane</keyword>
<dbReference type="AlphaFoldDB" id="A0A822XZE1"/>
<accession>A0A822XZE1</accession>
<feature type="compositionally biased region" description="Basic and acidic residues" evidence="1">
    <location>
        <begin position="12"/>
        <end position="21"/>
    </location>
</feature>
<dbReference type="EMBL" id="DUZY01000001">
    <property type="protein sequence ID" value="DAD24366.1"/>
    <property type="molecule type" value="Genomic_DNA"/>
</dbReference>
<feature type="transmembrane region" description="Helical" evidence="2">
    <location>
        <begin position="82"/>
        <end position="101"/>
    </location>
</feature>